<reference evidence="2" key="1">
    <citation type="submission" date="2017-10" db="EMBL/GenBank/DDBJ databases">
        <authorList>
            <person name="Wilpiszeski R.L."/>
            <person name="Zhidan Z."/>
            <person name="House C.H."/>
        </authorList>
    </citation>
    <scope>NUCLEOTIDE SEQUENCE</scope>
    <source>
        <strain evidence="2">12_S12</strain>
    </source>
</reference>
<dbReference type="Proteomes" id="UP000287962">
    <property type="component" value="Unassembled WGS sequence"/>
</dbReference>
<dbReference type="Proteomes" id="UP000286928">
    <property type="component" value="Unassembled WGS sequence"/>
</dbReference>
<name>A0A430SE56_THESC</name>
<protein>
    <submittedName>
        <fullName evidence="1">Uncharacterized protein</fullName>
    </submittedName>
</protein>
<evidence type="ECO:0000313" key="1">
    <source>
        <dbReference type="EMBL" id="RTH35005.1"/>
    </source>
</evidence>
<evidence type="ECO:0000313" key="2">
    <source>
        <dbReference type="EMBL" id="RTI09157.1"/>
    </source>
</evidence>
<evidence type="ECO:0000313" key="4">
    <source>
        <dbReference type="Proteomes" id="UP000287962"/>
    </source>
</evidence>
<dbReference type="EMBL" id="PEMD01000003">
    <property type="protein sequence ID" value="RTH35005.1"/>
    <property type="molecule type" value="Genomic_DNA"/>
</dbReference>
<reference evidence="3 4" key="2">
    <citation type="journal article" date="2019" name="Extremophiles">
        <title>Biogeography of thermophiles and predominance of Thermus scotoductus in domestic water heaters.</title>
        <authorList>
            <person name="Wilpiszeski R.L."/>
            <person name="Zhang Z."/>
            <person name="House C.H."/>
        </authorList>
    </citation>
    <scope>NUCLEOTIDE SEQUENCE [LARGE SCALE GENOMIC DNA]</scope>
    <source>
        <strain evidence="2 4">12_S12</strain>
        <strain evidence="1 3">20_S20</strain>
    </source>
</reference>
<gene>
    <name evidence="2" type="ORF">CSW25_02565</name>
    <name evidence="1" type="ORF">CSW33_00080</name>
</gene>
<dbReference type="EMBL" id="PEML01000052">
    <property type="protein sequence ID" value="RTI09157.1"/>
    <property type="molecule type" value="Genomic_DNA"/>
</dbReference>
<sequence>MKGKVLLVMVLTLVLGMGQAQRFYVETGVTDLVLPAGGTGANLGFFFANQTAFGMNVQFSGGVRDLAGPFGVGGNLGIIVMGGGAAFNLGLDGLFHFGKAGVAPLAGFGFRVFFGGGQTLFGLGAAGGVEYFLNKNASAVIVAKPTLLFAGQAVFGVNLGVGLRVYP</sequence>
<comment type="caution">
    <text evidence="1">The sequence shown here is derived from an EMBL/GenBank/DDBJ whole genome shotgun (WGS) entry which is preliminary data.</text>
</comment>
<dbReference type="RefSeq" id="WP_126164296.1">
    <property type="nucleotide sequence ID" value="NZ_PELO01000010.1"/>
</dbReference>
<evidence type="ECO:0000313" key="3">
    <source>
        <dbReference type="Proteomes" id="UP000286928"/>
    </source>
</evidence>
<proteinExistence type="predicted"/>
<keyword evidence="4" id="KW-1185">Reference proteome</keyword>
<organism evidence="1 3">
    <name type="scientific">Thermus scotoductus</name>
    <dbReference type="NCBI Taxonomy" id="37636"/>
    <lineage>
        <taxon>Bacteria</taxon>
        <taxon>Thermotogati</taxon>
        <taxon>Deinococcota</taxon>
        <taxon>Deinococci</taxon>
        <taxon>Thermales</taxon>
        <taxon>Thermaceae</taxon>
        <taxon>Thermus</taxon>
    </lineage>
</organism>
<dbReference type="AlphaFoldDB" id="A0A430SE56"/>
<accession>A0A430SE56</accession>